<dbReference type="Proteomes" id="UP000485621">
    <property type="component" value="Unassembled WGS sequence"/>
</dbReference>
<gene>
    <name evidence="1" type="ORF">BWY04_01014</name>
</gene>
<dbReference type="GO" id="GO:0006260">
    <property type="term" value="P:DNA replication"/>
    <property type="evidence" value="ECO:0007669"/>
    <property type="project" value="InterPro"/>
</dbReference>
<sequence>MIGIYHDNFIDFLKTHLGEPVSIKSKNIICRCPWCEMDKNIKHFHLYISTEIPIFHCFKPNCPGLSGNIKKLIKKLSGRDYSDKFIDVEKIKTIKSENQKIEIKKNFKIPQLNYDNYQNKLLYLKGRLSFDNTFNIKNLKGLVLDFGKFIDENNIELSENIKKIKNFLTENFVGFLTENHSILFMRNIDHKSSFPHFKLYLQKVLTLDYYKINGLNPNSNKIILAEGIYDIFSEYIFNFLNLRSDIRLYACSLSATSYKELIKSIVFNEEIFNLEIYILSDNDVKIQYYKNLKKICSHAIEKMTIYYNEFGKDFNSFPVKPHKIII</sequence>
<proteinExistence type="predicted"/>
<evidence type="ECO:0008006" key="2">
    <source>
        <dbReference type="Google" id="ProtNLM"/>
    </source>
</evidence>
<accession>A0A1V5ZM35</accession>
<name>A0A1V5ZM35_9BACT</name>
<organism evidence="1">
    <name type="scientific">candidate division CPR1 bacterium ADurb.Bin160</name>
    <dbReference type="NCBI Taxonomy" id="1852826"/>
    <lineage>
        <taxon>Bacteria</taxon>
        <taxon>candidate division CPR1</taxon>
    </lineage>
</organism>
<evidence type="ECO:0000313" key="1">
    <source>
        <dbReference type="EMBL" id="OQB41128.1"/>
    </source>
</evidence>
<protein>
    <recommendedName>
        <fullName evidence="2">DNA primase</fullName>
    </recommendedName>
</protein>
<dbReference type="Gene3D" id="3.90.580.10">
    <property type="entry name" value="Zinc finger, CHC2-type domain"/>
    <property type="match status" value="1"/>
</dbReference>
<dbReference type="AlphaFoldDB" id="A0A1V5ZM35"/>
<dbReference type="GO" id="GO:0008270">
    <property type="term" value="F:zinc ion binding"/>
    <property type="evidence" value="ECO:0007669"/>
    <property type="project" value="InterPro"/>
</dbReference>
<reference evidence="1" key="1">
    <citation type="submission" date="2017-02" db="EMBL/GenBank/DDBJ databases">
        <title>Delving into the versatile metabolic prowess of the omnipresent phylum Bacteroidetes.</title>
        <authorList>
            <person name="Nobu M.K."/>
            <person name="Mei R."/>
            <person name="Narihiro T."/>
            <person name="Kuroda K."/>
            <person name="Liu W.-T."/>
        </authorList>
    </citation>
    <scope>NUCLEOTIDE SEQUENCE</scope>
    <source>
        <strain evidence="1">ADurb.Bin160</strain>
    </source>
</reference>
<dbReference type="GO" id="GO:0003677">
    <property type="term" value="F:DNA binding"/>
    <property type="evidence" value="ECO:0007669"/>
    <property type="project" value="InterPro"/>
</dbReference>
<comment type="caution">
    <text evidence="1">The sequence shown here is derived from an EMBL/GenBank/DDBJ whole genome shotgun (WGS) entry which is preliminary data.</text>
</comment>
<dbReference type="EMBL" id="MWDB01000023">
    <property type="protein sequence ID" value="OQB41128.1"/>
    <property type="molecule type" value="Genomic_DNA"/>
</dbReference>
<dbReference type="InterPro" id="IPR036977">
    <property type="entry name" value="DNA_primase_Znf_CHC2"/>
</dbReference>